<dbReference type="Gene3D" id="3.90.550.10">
    <property type="entry name" value="Spore Coat Polysaccharide Biosynthesis Protein SpsA, Chain A"/>
    <property type="match status" value="1"/>
</dbReference>
<dbReference type="InterPro" id="IPR029044">
    <property type="entry name" value="Nucleotide-diphossugar_trans"/>
</dbReference>
<dbReference type="Pfam" id="PF00535">
    <property type="entry name" value="Glycos_transf_2"/>
    <property type="match status" value="1"/>
</dbReference>
<dbReference type="InterPro" id="IPR001173">
    <property type="entry name" value="Glyco_trans_2-like"/>
</dbReference>
<evidence type="ECO:0000256" key="1">
    <source>
        <dbReference type="ARBA" id="ARBA00004236"/>
    </source>
</evidence>
<name>A0AAW1Q5C3_9CHLO</name>
<evidence type="ECO:0000256" key="2">
    <source>
        <dbReference type="ARBA" id="ARBA00022475"/>
    </source>
</evidence>
<dbReference type="GO" id="GO:0016757">
    <property type="term" value="F:glycosyltransferase activity"/>
    <property type="evidence" value="ECO:0007669"/>
    <property type="project" value="UniProtKB-KW"/>
</dbReference>
<protein>
    <recommendedName>
        <fullName evidence="7">Glycosyltransferase 2-like domain-containing protein</fullName>
    </recommendedName>
</protein>
<proteinExistence type="predicted"/>
<evidence type="ECO:0000313" key="8">
    <source>
        <dbReference type="EMBL" id="KAK9815414.1"/>
    </source>
</evidence>
<feature type="region of interest" description="Disordered" evidence="6">
    <location>
        <begin position="1"/>
        <end position="65"/>
    </location>
</feature>
<dbReference type="InterPro" id="IPR026461">
    <property type="entry name" value="Trfase_2_rSAM/seldom_assoc"/>
</dbReference>
<keyword evidence="5" id="KW-0472">Membrane</keyword>
<comment type="subcellular location">
    <subcellularLocation>
        <location evidence="1">Cell membrane</location>
    </subcellularLocation>
</comment>
<dbReference type="PANTHER" id="PTHR43646">
    <property type="entry name" value="GLYCOSYLTRANSFERASE"/>
    <property type="match status" value="1"/>
</dbReference>
<dbReference type="GO" id="GO:0005886">
    <property type="term" value="C:plasma membrane"/>
    <property type="evidence" value="ECO:0007669"/>
    <property type="project" value="UniProtKB-SubCell"/>
</dbReference>
<evidence type="ECO:0000259" key="7">
    <source>
        <dbReference type="Pfam" id="PF00535"/>
    </source>
</evidence>
<reference evidence="8 9" key="1">
    <citation type="journal article" date="2024" name="Nat. Commun.">
        <title>Phylogenomics reveals the evolutionary origins of lichenization in chlorophyte algae.</title>
        <authorList>
            <person name="Puginier C."/>
            <person name="Libourel C."/>
            <person name="Otte J."/>
            <person name="Skaloud P."/>
            <person name="Haon M."/>
            <person name="Grisel S."/>
            <person name="Petersen M."/>
            <person name="Berrin J.G."/>
            <person name="Delaux P.M."/>
            <person name="Dal Grande F."/>
            <person name="Keller J."/>
        </authorList>
    </citation>
    <scope>NUCLEOTIDE SEQUENCE [LARGE SCALE GENOMIC DNA]</scope>
    <source>
        <strain evidence="8 9">SAG 2043</strain>
    </source>
</reference>
<gene>
    <name evidence="8" type="ORF">WJX72_003261</name>
</gene>
<evidence type="ECO:0000256" key="5">
    <source>
        <dbReference type="ARBA" id="ARBA00023136"/>
    </source>
</evidence>
<dbReference type="EMBL" id="JALJOR010000006">
    <property type="protein sequence ID" value="KAK9815414.1"/>
    <property type="molecule type" value="Genomic_DNA"/>
</dbReference>
<evidence type="ECO:0000256" key="6">
    <source>
        <dbReference type="SAM" id="MobiDB-lite"/>
    </source>
</evidence>
<organism evidence="8 9">
    <name type="scientific">[Myrmecia] bisecta</name>
    <dbReference type="NCBI Taxonomy" id="41462"/>
    <lineage>
        <taxon>Eukaryota</taxon>
        <taxon>Viridiplantae</taxon>
        <taxon>Chlorophyta</taxon>
        <taxon>core chlorophytes</taxon>
        <taxon>Trebouxiophyceae</taxon>
        <taxon>Trebouxiales</taxon>
        <taxon>Trebouxiaceae</taxon>
        <taxon>Myrmecia</taxon>
    </lineage>
</organism>
<comment type="caution">
    <text evidence="8">The sequence shown here is derived from an EMBL/GenBank/DDBJ whole genome shotgun (WGS) entry which is preliminary data.</text>
</comment>
<keyword evidence="9" id="KW-1185">Reference proteome</keyword>
<evidence type="ECO:0000256" key="4">
    <source>
        <dbReference type="ARBA" id="ARBA00022679"/>
    </source>
</evidence>
<keyword evidence="4" id="KW-0808">Transferase</keyword>
<evidence type="ECO:0000256" key="3">
    <source>
        <dbReference type="ARBA" id="ARBA00022676"/>
    </source>
</evidence>
<dbReference type="PANTHER" id="PTHR43646:SF2">
    <property type="entry name" value="GLYCOSYLTRANSFERASE 2-LIKE DOMAIN-CONTAINING PROTEIN"/>
    <property type="match status" value="1"/>
</dbReference>
<keyword evidence="3" id="KW-0328">Glycosyltransferase</keyword>
<keyword evidence="2" id="KW-1003">Cell membrane</keyword>
<dbReference type="Proteomes" id="UP001489004">
    <property type="component" value="Unassembled WGS sequence"/>
</dbReference>
<feature type="compositionally biased region" description="Gly residues" evidence="6">
    <location>
        <begin position="38"/>
        <end position="51"/>
    </location>
</feature>
<evidence type="ECO:0000313" key="9">
    <source>
        <dbReference type="Proteomes" id="UP001489004"/>
    </source>
</evidence>
<dbReference type="SUPFAM" id="SSF53448">
    <property type="entry name" value="Nucleotide-diphospho-sugar transferases"/>
    <property type="match status" value="1"/>
</dbReference>
<accession>A0AAW1Q5C3</accession>
<feature type="domain" description="Glycosyltransferase 2-like" evidence="7">
    <location>
        <begin position="106"/>
        <end position="226"/>
    </location>
</feature>
<sequence>MRGRFQQPLSSWQAKPAYCKQPHALPPEQPNRLARLDTGGGSGLGGRGGSGNTRRLETAESENNSNRPWGRAWLLLAVAVATTAFNWHRSASNSQPDEASATGRLSIIVPALNEERGIRATLQWLKSLQPAAHEIIVVDGGSSDRTVKVAEGEGVTVIQAPRGRCKQMNEGAKAASGNLLCFVHADSQPPLELVSVARRTLSNKHVVLGGFRTIIQLDGRVLWGMTAHQLVKTYYLPLIVRPLSFVRGLRCLFGDQSLFCRATDFARVGGFKDDLPIMEDVDLCIKLHMAGPADNPATKWARHRHYWSRRGHVRMVMNPPAKTSGRRLQAWGSLHATFVHFVIGLSWYFGASPEKMHSIYHSMYTDSYR</sequence>
<dbReference type="AlphaFoldDB" id="A0AAW1Q5C3"/>
<dbReference type="CDD" id="cd02522">
    <property type="entry name" value="GT_2_like_a"/>
    <property type="match status" value="1"/>
</dbReference>